<comment type="caution">
    <text evidence="2">The sequence shown here is derived from an EMBL/GenBank/DDBJ whole genome shotgun (WGS) entry which is preliminary data.</text>
</comment>
<name>A0A1X2DP74_MYCSZ</name>
<protein>
    <submittedName>
        <fullName evidence="2">Uncharacterized protein</fullName>
    </submittedName>
</protein>
<feature type="region of interest" description="Disordered" evidence="1">
    <location>
        <begin position="15"/>
        <end position="34"/>
    </location>
</feature>
<evidence type="ECO:0000313" key="2">
    <source>
        <dbReference type="EMBL" id="ORW89977.1"/>
    </source>
</evidence>
<evidence type="ECO:0000313" key="3">
    <source>
        <dbReference type="Proteomes" id="UP000193317"/>
    </source>
</evidence>
<dbReference type="AlphaFoldDB" id="A0A1X2DP74"/>
<reference evidence="2 3" key="1">
    <citation type="submission" date="2016-01" db="EMBL/GenBank/DDBJ databases">
        <title>The new phylogeny of the genus Mycobacterium.</title>
        <authorList>
            <person name="Tarcisio F."/>
            <person name="Conor M."/>
            <person name="Antonella G."/>
            <person name="Elisabetta G."/>
            <person name="Giulia F.S."/>
            <person name="Sara T."/>
            <person name="Anna F."/>
            <person name="Clotilde B."/>
            <person name="Roberto B."/>
            <person name="Veronica D.S."/>
            <person name="Fabio R."/>
            <person name="Monica P."/>
            <person name="Olivier J."/>
            <person name="Enrico T."/>
            <person name="Nicola S."/>
        </authorList>
    </citation>
    <scope>NUCLEOTIDE SEQUENCE [LARGE SCALE GENOMIC DNA]</scope>
    <source>
        <strain evidence="2 3">DSM 44166</strain>
    </source>
</reference>
<evidence type="ECO:0000256" key="1">
    <source>
        <dbReference type="SAM" id="MobiDB-lite"/>
    </source>
</evidence>
<keyword evidence="3" id="KW-1185">Reference proteome</keyword>
<proteinExistence type="predicted"/>
<gene>
    <name evidence="2" type="ORF">AWC27_11290</name>
</gene>
<sequence length="71" mass="7849">MGVLAVQEPAWVERDHIPGVSPPGHLDREHYPRAHPPANLVDEVHILLGAEFRHRALVSDTIDTSPNTLCP</sequence>
<organism evidence="2 3">
    <name type="scientific">Mycobacterium szulgai</name>
    <dbReference type="NCBI Taxonomy" id="1787"/>
    <lineage>
        <taxon>Bacteria</taxon>
        <taxon>Bacillati</taxon>
        <taxon>Actinomycetota</taxon>
        <taxon>Actinomycetes</taxon>
        <taxon>Mycobacteriales</taxon>
        <taxon>Mycobacteriaceae</taxon>
        <taxon>Mycobacterium</taxon>
    </lineage>
</organism>
<dbReference type="EMBL" id="LQPW01000165">
    <property type="protein sequence ID" value="ORW89977.1"/>
    <property type="molecule type" value="Genomic_DNA"/>
</dbReference>
<dbReference type="Proteomes" id="UP000193317">
    <property type="component" value="Unassembled WGS sequence"/>
</dbReference>
<accession>A0A1X2DP74</accession>